<feature type="transmembrane region" description="Helical" evidence="1">
    <location>
        <begin position="213"/>
        <end position="232"/>
    </location>
</feature>
<keyword evidence="3" id="KW-1185">Reference proteome</keyword>
<keyword evidence="1" id="KW-0472">Membrane</keyword>
<evidence type="ECO:0000313" key="2">
    <source>
        <dbReference type="EMBL" id="TDP96381.1"/>
    </source>
</evidence>
<evidence type="ECO:0000256" key="1">
    <source>
        <dbReference type="SAM" id="Phobius"/>
    </source>
</evidence>
<protein>
    <submittedName>
        <fullName evidence="2">Uncharacterized protein</fullName>
    </submittedName>
</protein>
<accession>A0A4R6S998</accession>
<organism evidence="2 3">
    <name type="scientific">Labedaea rhizosphaerae</name>
    <dbReference type="NCBI Taxonomy" id="598644"/>
    <lineage>
        <taxon>Bacteria</taxon>
        <taxon>Bacillati</taxon>
        <taxon>Actinomycetota</taxon>
        <taxon>Actinomycetes</taxon>
        <taxon>Pseudonocardiales</taxon>
        <taxon>Pseudonocardiaceae</taxon>
        <taxon>Labedaea</taxon>
    </lineage>
</organism>
<evidence type="ECO:0000313" key="3">
    <source>
        <dbReference type="Proteomes" id="UP000295444"/>
    </source>
</evidence>
<comment type="caution">
    <text evidence="2">The sequence shown here is derived from an EMBL/GenBank/DDBJ whole genome shotgun (WGS) entry which is preliminary data.</text>
</comment>
<feature type="transmembrane region" description="Helical" evidence="1">
    <location>
        <begin position="283"/>
        <end position="304"/>
    </location>
</feature>
<dbReference type="EMBL" id="SNXZ01000004">
    <property type="protein sequence ID" value="TDP96381.1"/>
    <property type="molecule type" value="Genomic_DNA"/>
</dbReference>
<name>A0A4R6S998_LABRH</name>
<keyword evidence="1" id="KW-0812">Transmembrane</keyword>
<keyword evidence="1" id="KW-1133">Transmembrane helix</keyword>
<dbReference type="Proteomes" id="UP000295444">
    <property type="component" value="Unassembled WGS sequence"/>
</dbReference>
<feature type="transmembrane region" description="Helical" evidence="1">
    <location>
        <begin position="252"/>
        <end position="271"/>
    </location>
</feature>
<gene>
    <name evidence="2" type="ORF">EV186_104366</name>
</gene>
<reference evidence="2 3" key="1">
    <citation type="submission" date="2019-03" db="EMBL/GenBank/DDBJ databases">
        <title>Genomic Encyclopedia of Type Strains, Phase IV (KMG-IV): sequencing the most valuable type-strain genomes for metagenomic binning, comparative biology and taxonomic classification.</title>
        <authorList>
            <person name="Goeker M."/>
        </authorList>
    </citation>
    <scope>NUCLEOTIDE SEQUENCE [LARGE SCALE GENOMIC DNA]</scope>
    <source>
        <strain evidence="2 3">DSM 45361</strain>
    </source>
</reference>
<sequence>MTSELAALIDVLKSKEEAPAAEFVHYQALLALVPQAAHRTLTDAERATALRRIGRAVLMQTREALPRYPDRPRKLVKPKDLAERAHTQVMAMGELLGLTDDADRAVFELRCSEDDLARLAQEAAKPGFGRKLQRQMRAAYWLGLTRPESGKRAERSAGVVFLLTIERFIASDAGRTFLADLYQPVALNTGKSPTGRVVKGFSQKVAAAVRAHWIQIAIGCLYTLATLSAILAPTTVREPWASIDALLLYRAPMIAAVTVWCLLWAMGLIALSQCKSSRPFRLIVALLLVVACTQSAGHLAVYYLDTKDARAYQDRVREGVSIISEDFEGSQTCPKSVPILELAAPTLTSCEFDDGVLHARQINPYAPNIGVYSPSDVELNISRFDFYAETRFRAIGTTQIAACGIAIQTYPWAYLMLHLRLAPMPGASGGYIAEAQLILPAVSDKPNSVIMPISVDVINTGPPRHLPFVLRAAMPGSGYSSWTKLAVAVHGLRTYFFVNDRLTLSVAQFPIFSNIGPAVNTQDIGNSSGAAACDFDYFFVQQLPR</sequence>
<dbReference type="AlphaFoldDB" id="A0A4R6S998"/>
<proteinExistence type="predicted"/>